<reference evidence="3 4" key="1">
    <citation type="submission" date="2020-09" db="EMBL/GenBank/DDBJ databases">
        <title>Paenibacillus sp. CAU 1523 isolated from sand of Haeundae Beach.</title>
        <authorList>
            <person name="Kim W."/>
        </authorList>
    </citation>
    <scope>NUCLEOTIDE SEQUENCE [LARGE SCALE GENOMIC DNA]</scope>
    <source>
        <strain evidence="3 4">CAU 1523</strain>
    </source>
</reference>
<keyword evidence="4" id="KW-1185">Reference proteome</keyword>
<evidence type="ECO:0000313" key="4">
    <source>
        <dbReference type="Proteomes" id="UP000634529"/>
    </source>
</evidence>
<feature type="domain" description="Glycosyl transferase family 1" evidence="1">
    <location>
        <begin position="219"/>
        <end position="373"/>
    </location>
</feature>
<comment type="caution">
    <text evidence="3">The sequence shown here is derived from an EMBL/GenBank/DDBJ whole genome shotgun (WGS) entry which is preliminary data.</text>
</comment>
<feature type="domain" description="Glycosyltransferase subfamily 4-like N-terminal" evidence="2">
    <location>
        <begin position="15"/>
        <end position="204"/>
    </location>
</feature>
<protein>
    <submittedName>
        <fullName evidence="3">Glycosyltransferase family 4 protein</fullName>
    </submittedName>
</protein>
<name>A0ABR9B1M2_9BACL</name>
<dbReference type="Pfam" id="PF13439">
    <property type="entry name" value="Glyco_transf_4"/>
    <property type="match status" value="1"/>
</dbReference>
<evidence type="ECO:0000259" key="1">
    <source>
        <dbReference type="Pfam" id="PF00534"/>
    </source>
</evidence>
<dbReference type="Pfam" id="PF00534">
    <property type="entry name" value="Glycos_transf_1"/>
    <property type="match status" value="1"/>
</dbReference>
<evidence type="ECO:0000313" key="3">
    <source>
        <dbReference type="EMBL" id="MBD8500278.1"/>
    </source>
</evidence>
<proteinExistence type="predicted"/>
<accession>A0ABR9B1M2</accession>
<dbReference type="SUPFAM" id="SSF53756">
    <property type="entry name" value="UDP-Glycosyltransferase/glycogen phosphorylase"/>
    <property type="match status" value="1"/>
</dbReference>
<dbReference type="InterPro" id="IPR001296">
    <property type="entry name" value="Glyco_trans_1"/>
</dbReference>
<dbReference type="RefSeq" id="WP_192026578.1">
    <property type="nucleotide sequence ID" value="NZ_JACYTN010000020.1"/>
</dbReference>
<dbReference type="PANTHER" id="PTHR12526">
    <property type="entry name" value="GLYCOSYLTRANSFERASE"/>
    <property type="match status" value="1"/>
</dbReference>
<sequence>MKILLATYWEIPHLGGVWPLMERLAHDLRARGHEVDIFGNNVHYYHLVNQQRRFIKSHYSPLIETHLNHTPLSANAVVYHTEVDRLIMELTASTLNLGQYDLIHTHDAISARSIARVKPPHVPLLVNPHGSLLGEIKLLIDSHALPSSNFDLLYTYYSSLEKRGILSANHALAASSWLKRILGQDYQVPETHISVFPYGIDTARFHAQMHVPNEAVVPPYKKVITYAGRFVHLKGIQVLLNALSTLKQIRQDWVCWLIGEGDNKSEYIQQAESLGLGSDVVFWGARSDVPRFMALTDIYVQPSLQDNQPLSVIEAQIAGCAVIVSSASGLPEMVQHGATGVVVPANDSDSLFRHLHHLLQYDTQRVQLGQHAQHVGMHQWSLARYNHDMFHLYQRLTGKPV</sequence>
<dbReference type="CDD" id="cd03801">
    <property type="entry name" value="GT4_PimA-like"/>
    <property type="match status" value="1"/>
</dbReference>
<dbReference type="EMBL" id="JACYTN010000020">
    <property type="protein sequence ID" value="MBD8500278.1"/>
    <property type="molecule type" value="Genomic_DNA"/>
</dbReference>
<dbReference type="InterPro" id="IPR028098">
    <property type="entry name" value="Glyco_trans_4-like_N"/>
</dbReference>
<dbReference type="Proteomes" id="UP000634529">
    <property type="component" value="Unassembled WGS sequence"/>
</dbReference>
<evidence type="ECO:0000259" key="2">
    <source>
        <dbReference type="Pfam" id="PF13439"/>
    </source>
</evidence>
<organism evidence="3 4">
    <name type="scientific">Paenibacillus arenosi</name>
    <dbReference type="NCBI Taxonomy" id="2774142"/>
    <lineage>
        <taxon>Bacteria</taxon>
        <taxon>Bacillati</taxon>
        <taxon>Bacillota</taxon>
        <taxon>Bacilli</taxon>
        <taxon>Bacillales</taxon>
        <taxon>Paenibacillaceae</taxon>
        <taxon>Paenibacillus</taxon>
    </lineage>
</organism>
<dbReference type="Gene3D" id="3.40.50.2000">
    <property type="entry name" value="Glycogen Phosphorylase B"/>
    <property type="match status" value="2"/>
</dbReference>
<gene>
    <name evidence="3" type="ORF">IFO66_18450</name>
</gene>